<reference evidence="2 3" key="1">
    <citation type="submission" date="2024-04" db="EMBL/GenBank/DDBJ databases">
        <title>genome sequences of Mucor flavus KT1a and Helicostylum pulchrum KT1b strains isolated from the surface of a dry-aged beef.</title>
        <authorList>
            <person name="Toyotome T."/>
            <person name="Hosono M."/>
            <person name="Torimaru M."/>
            <person name="Fukuda K."/>
            <person name="Mikami N."/>
        </authorList>
    </citation>
    <scope>NUCLEOTIDE SEQUENCE [LARGE SCALE GENOMIC DNA]</scope>
    <source>
        <strain evidence="2 3">KT1a</strain>
    </source>
</reference>
<dbReference type="Proteomes" id="UP001473302">
    <property type="component" value="Unassembled WGS sequence"/>
</dbReference>
<feature type="region of interest" description="Disordered" evidence="1">
    <location>
        <begin position="1"/>
        <end position="26"/>
    </location>
</feature>
<proteinExistence type="predicted"/>
<evidence type="ECO:0000313" key="3">
    <source>
        <dbReference type="Proteomes" id="UP001473302"/>
    </source>
</evidence>
<name>A0ABP9YW60_9FUNG</name>
<keyword evidence="3" id="KW-1185">Reference proteome</keyword>
<evidence type="ECO:0000256" key="1">
    <source>
        <dbReference type="SAM" id="MobiDB-lite"/>
    </source>
</evidence>
<comment type="caution">
    <text evidence="2">The sequence shown here is derived from an EMBL/GenBank/DDBJ whole genome shotgun (WGS) entry which is preliminary data.</text>
</comment>
<protein>
    <submittedName>
        <fullName evidence="2">Uncharacterized protein</fullName>
    </submittedName>
</protein>
<sequence length="146" mass="16164">MSSPDSFTIQSKASSESKNNSRGIASTAKVERQAVGNIPDLSFLYSNNELGCVEIGLADNGSNGTKEINEKNIKVPKMMSDFCCKLVNDYEVEPKEIKVVGFVISGHHMTNTIMSFKHESIALIYNSHRIKMPTSIEEIPRLFPLP</sequence>
<organism evidence="2 3">
    <name type="scientific">Mucor flavus</name>
    <dbReference type="NCBI Taxonomy" id="439312"/>
    <lineage>
        <taxon>Eukaryota</taxon>
        <taxon>Fungi</taxon>
        <taxon>Fungi incertae sedis</taxon>
        <taxon>Mucoromycota</taxon>
        <taxon>Mucoromycotina</taxon>
        <taxon>Mucoromycetes</taxon>
        <taxon>Mucorales</taxon>
        <taxon>Mucorineae</taxon>
        <taxon>Mucoraceae</taxon>
        <taxon>Mucor</taxon>
    </lineage>
</organism>
<dbReference type="EMBL" id="BAABUK010000009">
    <property type="protein sequence ID" value="GAA5811055.1"/>
    <property type="molecule type" value="Genomic_DNA"/>
</dbReference>
<evidence type="ECO:0000313" key="2">
    <source>
        <dbReference type="EMBL" id="GAA5811055.1"/>
    </source>
</evidence>
<feature type="compositionally biased region" description="Polar residues" evidence="1">
    <location>
        <begin position="1"/>
        <end position="24"/>
    </location>
</feature>
<gene>
    <name evidence="2" type="ORF">MFLAVUS_004484</name>
</gene>
<accession>A0ABP9YW60</accession>